<evidence type="ECO:0000259" key="3">
    <source>
        <dbReference type="Pfam" id="PF00176"/>
    </source>
</evidence>
<dbReference type="Gene3D" id="3.40.50.10810">
    <property type="entry name" value="Tandem AAA-ATPase domain"/>
    <property type="match status" value="1"/>
</dbReference>
<dbReference type="GO" id="GO:0042393">
    <property type="term" value="F:histone binding"/>
    <property type="evidence" value="ECO:0007669"/>
    <property type="project" value="TreeGrafter"/>
</dbReference>
<reference evidence="4 5" key="1">
    <citation type="journal article" date="2014" name="Nature">
        <title>The genome of the recently domesticated crop plant sugar beet (Beta vulgaris).</title>
        <authorList>
            <person name="Dohm J.C."/>
            <person name="Minoche A.E."/>
            <person name="Holtgrawe D."/>
            <person name="Capella-Gutierrez S."/>
            <person name="Zakrzewski F."/>
            <person name="Tafer H."/>
            <person name="Rupp O."/>
            <person name="Sorensen T.R."/>
            <person name="Stracke R."/>
            <person name="Reinhardt R."/>
            <person name="Goesmann A."/>
            <person name="Kraft T."/>
            <person name="Schulz B."/>
            <person name="Stadler P.F."/>
            <person name="Schmidt T."/>
            <person name="Gabaldon T."/>
            <person name="Lehrach H."/>
            <person name="Weisshaar B."/>
            <person name="Himmelbauer H."/>
        </authorList>
    </citation>
    <scope>NUCLEOTIDE SEQUENCE [LARGE SCALE GENOMIC DNA]</scope>
    <source>
        <tissue evidence="4">Taproot</tissue>
    </source>
</reference>
<proteinExistence type="predicted"/>
<dbReference type="InterPro" id="IPR038718">
    <property type="entry name" value="SNF2-like_sf"/>
</dbReference>
<sequence>WREPYLNQLVAQRDAMVRLRFGEPIADFGDPLSNTSLHQHQRQCVAWLEAVSTLISPASFIIADDQGLGKRISVMAWMSLESAPHLVITTPLNLLRWDSELKCRYPNSNAFVYTNRESWPSELPPNSVVITSFEMPLDDVHLMSQSWKCIAIDSPEDSAIDFTSARWSSLTKLNACVRILLFRHLASLQTDLQRSQLSLLNFIAPRTFRDLSQLYVRPQASTSNITQY</sequence>
<dbReference type="GO" id="GO:0003677">
    <property type="term" value="F:DNA binding"/>
    <property type="evidence" value="ECO:0007669"/>
    <property type="project" value="TreeGrafter"/>
</dbReference>
<dbReference type="SUPFAM" id="SSF52540">
    <property type="entry name" value="P-loop containing nucleoside triphosphate hydrolases"/>
    <property type="match status" value="1"/>
</dbReference>
<dbReference type="GO" id="GO:0000785">
    <property type="term" value="C:chromatin"/>
    <property type="evidence" value="ECO:0007669"/>
    <property type="project" value="TreeGrafter"/>
</dbReference>
<protein>
    <recommendedName>
        <fullName evidence="3">SNF2 N-terminal domain-containing protein</fullName>
    </recommendedName>
</protein>
<name>A0A0J8AZ31_BETVV</name>
<dbReference type="Proteomes" id="UP000035740">
    <property type="component" value="Unassembled WGS sequence"/>
</dbReference>
<gene>
    <name evidence="4" type="ORF">BVRB_025660</name>
</gene>
<evidence type="ECO:0000256" key="1">
    <source>
        <dbReference type="ARBA" id="ARBA00004123"/>
    </source>
</evidence>
<organism evidence="4 5">
    <name type="scientific">Beta vulgaris subsp. vulgaris</name>
    <name type="common">Beet</name>
    <dbReference type="NCBI Taxonomy" id="3555"/>
    <lineage>
        <taxon>Eukaryota</taxon>
        <taxon>Viridiplantae</taxon>
        <taxon>Streptophyta</taxon>
        <taxon>Embryophyta</taxon>
        <taxon>Tracheophyta</taxon>
        <taxon>Spermatophyta</taxon>
        <taxon>Magnoliopsida</taxon>
        <taxon>eudicotyledons</taxon>
        <taxon>Gunneridae</taxon>
        <taxon>Pentapetalae</taxon>
        <taxon>Caryophyllales</taxon>
        <taxon>Chenopodiaceae</taxon>
        <taxon>Betoideae</taxon>
        <taxon>Beta</taxon>
    </lineage>
</organism>
<dbReference type="Gramene" id="KMS94014">
    <property type="protein sequence ID" value="KMS94014"/>
    <property type="gene ID" value="BVRB_025660"/>
</dbReference>
<dbReference type="GO" id="GO:0034728">
    <property type="term" value="P:nucleosome organization"/>
    <property type="evidence" value="ECO:0007669"/>
    <property type="project" value="TreeGrafter"/>
</dbReference>
<feature type="non-terminal residue" evidence="4">
    <location>
        <position position="228"/>
    </location>
</feature>
<dbReference type="InterPro" id="IPR000330">
    <property type="entry name" value="SNF2_N"/>
</dbReference>
<evidence type="ECO:0000256" key="2">
    <source>
        <dbReference type="ARBA" id="ARBA00023242"/>
    </source>
</evidence>
<accession>A0A0J8AZ31</accession>
<feature type="domain" description="SNF2 N-terminal" evidence="3">
    <location>
        <begin position="40"/>
        <end position="212"/>
    </location>
</feature>
<dbReference type="PANTHER" id="PTHR45623">
    <property type="entry name" value="CHROMODOMAIN-HELICASE-DNA-BINDING PROTEIN 3-RELATED-RELATED"/>
    <property type="match status" value="1"/>
</dbReference>
<comment type="subcellular location">
    <subcellularLocation>
        <location evidence="1">Nucleus</location>
    </subcellularLocation>
</comment>
<keyword evidence="2" id="KW-0539">Nucleus</keyword>
<evidence type="ECO:0000313" key="4">
    <source>
        <dbReference type="EMBL" id="KMS94014.1"/>
    </source>
</evidence>
<evidence type="ECO:0000313" key="5">
    <source>
        <dbReference type="Proteomes" id="UP000035740"/>
    </source>
</evidence>
<dbReference type="GO" id="GO:0005524">
    <property type="term" value="F:ATP binding"/>
    <property type="evidence" value="ECO:0007669"/>
    <property type="project" value="InterPro"/>
</dbReference>
<dbReference type="PANTHER" id="PTHR45623:SF14">
    <property type="entry name" value="CHROMODOMAIN-HELICASE-DNA-BINDING PROTEIN 1"/>
    <property type="match status" value="1"/>
</dbReference>
<dbReference type="Pfam" id="PF00176">
    <property type="entry name" value="SNF2-rel_dom"/>
    <property type="match status" value="1"/>
</dbReference>
<dbReference type="eggNOG" id="KOG0391">
    <property type="taxonomic scope" value="Eukaryota"/>
</dbReference>
<dbReference type="GO" id="GO:0140658">
    <property type="term" value="F:ATP-dependent chromatin remodeler activity"/>
    <property type="evidence" value="ECO:0007669"/>
    <property type="project" value="TreeGrafter"/>
</dbReference>
<feature type="non-terminal residue" evidence="4">
    <location>
        <position position="1"/>
    </location>
</feature>
<keyword evidence="5" id="KW-1185">Reference proteome</keyword>
<dbReference type="AlphaFoldDB" id="A0A0J8AZ31"/>
<dbReference type="GO" id="GO:0005634">
    <property type="term" value="C:nucleus"/>
    <property type="evidence" value="ECO:0007669"/>
    <property type="project" value="UniProtKB-SubCell"/>
</dbReference>
<dbReference type="GO" id="GO:0003682">
    <property type="term" value="F:chromatin binding"/>
    <property type="evidence" value="ECO:0007669"/>
    <property type="project" value="TreeGrafter"/>
</dbReference>
<dbReference type="InterPro" id="IPR027417">
    <property type="entry name" value="P-loop_NTPase"/>
</dbReference>
<dbReference type="GO" id="GO:0016887">
    <property type="term" value="F:ATP hydrolysis activity"/>
    <property type="evidence" value="ECO:0007669"/>
    <property type="project" value="TreeGrafter"/>
</dbReference>
<dbReference type="EMBL" id="KQ096843">
    <property type="protein sequence ID" value="KMS94014.1"/>
    <property type="molecule type" value="Genomic_DNA"/>
</dbReference>